<evidence type="ECO:0000256" key="6">
    <source>
        <dbReference type="ARBA" id="ARBA00022679"/>
    </source>
</evidence>
<dbReference type="InterPro" id="IPR017961">
    <property type="entry name" value="DNA_pol_Y-fam_little_finger"/>
</dbReference>
<dbReference type="PANTHER" id="PTHR11076:SF33">
    <property type="entry name" value="DNA POLYMERASE KAPPA"/>
    <property type="match status" value="1"/>
</dbReference>
<dbReference type="AlphaFoldDB" id="A0A1C3H5G0"/>
<accession>A0A1C3H5G0</accession>
<evidence type="ECO:0000313" key="19">
    <source>
        <dbReference type="Proteomes" id="UP000190837"/>
    </source>
</evidence>
<keyword evidence="12 16" id="KW-0239">DNA-directed DNA polymerase</keyword>
<dbReference type="PROSITE" id="PS50173">
    <property type="entry name" value="UMUC"/>
    <property type="match status" value="1"/>
</dbReference>
<evidence type="ECO:0000313" key="18">
    <source>
        <dbReference type="EMBL" id="SAM67503.1"/>
    </source>
</evidence>
<dbReference type="Pfam" id="PF11799">
    <property type="entry name" value="IMS_C"/>
    <property type="match status" value="1"/>
</dbReference>
<feature type="domain" description="UmuC" evidence="17">
    <location>
        <begin position="6"/>
        <end position="187"/>
    </location>
</feature>
<dbReference type="SUPFAM" id="SSF100879">
    <property type="entry name" value="Lesion bypass DNA polymerase (Y-family), little finger domain"/>
    <property type="match status" value="1"/>
</dbReference>
<comment type="subcellular location">
    <subcellularLocation>
        <location evidence="1 16">Cytoplasm</location>
    </subcellularLocation>
</comment>
<keyword evidence="4 16" id="KW-0515">Mutator protein</keyword>
<dbReference type="Gene3D" id="3.40.1170.60">
    <property type="match status" value="1"/>
</dbReference>
<dbReference type="EMBL" id="FKLO01000061">
    <property type="protein sequence ID" value="SAM67503.1"/>
    <property type="molecule type" value="Genomic_DNA"/>
</dbReference>
<evidence type="ECO:0000256" key="2">
    <source>
        <dbReference type="ARBA" id="ARBA00010945"/>
    </source>
</evidence>
<proteinExistence type="inferred from homology"/>
<dbReference type="InterPro" id="IPR053848">
    <property type="entry name" value="IMS_HHH_1"/>
</dbReference>
<dbReference type="PANTHER" id="PTHR11076">
    <property type="entry name" value="DNA REPAIR POLYMERASE UMUC / TRANSFERASE FAMILY MEMBER"/>
    <property type="match status" value="1"/>
</dbReference>
<evidence type="ECO:0000256" key="8">
    <source>
        <dbReference type="ARBA" id="ARBA00022705"/>
    </source>
</evidence>
<reference evidence="19" key="1">
    <citation type="submission" date="2016-04" db="EMBL/GenBank/DDBJ databases">
        <authorList>
            <person name="Tagini F."/>
        </authorList>
    </citation>
    <scope>NUCLEOTIDE SEQUENCE [LARGE SCALE GENOMIC DNA]</scope>
    <source>
        <strain evidence="19">CHUV0807</strain>
    </source>
</reference>
<dbReference type="GO" id="GO:0006261">
    <property type="term" value="P:DNA-templated DNA replication"/>
    <property type="evidence" value="ECO:0007669"/>
    <property type="project" value="UniProtKB-UniRule"/>
</dbReference>
<feature type="binding site" evidence="16">
    <location>
        <position position="10"/>
    </location>
    <ligand>
        <name>Mg(2+)</name>
        <dbReference type="ChEBI" id="CHEBI:18420"/>
    </ligand>
</feature>
<dbReference type="CDD" id="cd03586">
    <property type="entry name" value="PolY_Pol_IV_kappa"/>
    <property type="match status" value="1"/>
</dbReference>
<dbReference type="InterPro" id="IPR050116">
    <property type="entry name" value="DNA_polymerase-Y"/>
</dbReference>
<keyword evidence="11 16" id="KW-0460">Magnesium</keyword>
<evidence type="ECO:0000256" key="16">
    <source>
        <dbReference type="HAMAP-Rule" id="MF_01113"/>
    </source>
</evidence>
<keyword evidence="7 16" id="KW-0548">Nucleotidyltransferase</keyword>
<feature type="site" description="Substrate discrimination" evidence="16">
    <location>
        <position position="15"/>
    </location>
</feature>
<keyword evidence="10 16" id="KW-0227">DNA damage</keyword>
<evidence type="ECO:0000256" key="11">
    <source>
        <dbReference type="ARBA" id="ARBA00022842"/>
    </source>
</evidence>
<dbReference type="Proteomes" id="UP000190837">
    <property type="component" value="Unassembled WGS sequence"/>
</dbReference>
<dbReference type="HAMAP" id="MF_01113">
    <property type="entry name" value="DNApol_IV"/>
    <property type="match status" value="1"/>
</dbReference>
<dbReference type="InterPro" id="IPR022880">
    <property type="entry name" value="DNApol_IV"/>
</dbReference>
<comment type="subunit">
    <text evidence="3 16">Monomer.</text>
</comment>
<dbReference type="Gene3D" id="1.10.150.20">
    <property type="entry name" value="5' to 3' exonuclease, C-terminal subdomain"/>
    <property type="match status" value="1"/>
</dbReference>
<evidence type="ECO:0000256" key="7">
    <source>
        <dbReference type="ARBA" id="ARBA00022695"/>
    </source>
</evidence>
<evidence type="ECO:0000256" key="10">
    <source>
        <dbReference type="ARBA" id="ARBA00022763"/>
    </source>
</evidence>
<keyword evidence="13 16" id="KW-0238">DNA-binding</keyword>
<dbReference type="Gene3D" id="3.30.70.270">
    <property type="match status" value="1"/>
</dbReference>
<evidence type="ECO:0000256" key="13">
    <source>
        <dbReference type="ARBA" id="ARBA00023125"/>
    </source>
</evidence>
<dbReference type="GO" id="GO:0009432">
    <property type="term" value="P:SOS response"/>
    <property type="evidence" value="ECO:0007669"/>
    <property type="project" value="UniProtKB-ARBA"/>
</dbReference>
<feature type="active site" evidence="16">
    <location>
        <position position="106"/>
    </location>
</feature>
<dbReference type="GO" id="GO:0003887">
    <property type="term" value="F:DNA-directed DNA polymerase activity"/>
    <property type="evidence" value="ECO:0007669"/>
    <property type="project" value="UniProtKB-UniRule"/>
</dbReference>
<dbReference type="GO" id="GO:0000287">
    <property type="term" value="F:magnesium ion binding"/>
    <property type="evidence" value="ECO:0007669"/>
    <property type="project" value="UniProtKB-UniRule"/>
</dbReference>
<evidence type="ECO:0000256" key="9">
    <source>
        <dbReference type="ARBA" id="ARBA00022723"/>
    </source>
</evidence>
<dbReference type="GO" id="GO:0005829">
    <property type="term" value="C:cytosol"/>
    <property type="evidence" value="ECO:0007669"/>
    <property type="project" value="TreeGrafter"/>
</dbReference>
<organism evidence="18 19">
    <name type="scientific">Cardiobacterium hominis</name>
    <dbReference type="NCBI Taxonomy" id="2718"/>
    <lineage>
        <taxon>Bacteria</taxon>
        <taxon>Pseudomonadati</taxon>
        <taxon>Pseudomonadota</taxon>
        <taxon>Gammaproteobacteria</taxon>
        <taxon>Cardiobacteriales</taxon>
        <taxon>Cardiobacteriaceae</taxon>
        <taxon>Cardiobacterium</taxon>
    </lineage>
</organism>
<dbReference type="RefSeq" id="WP_079541374.1">
    <property type="nucleotide sequence ID" value="NZ_CP171111.1"/>
</dbReference>
<evidence type="ECO:0000259" key="17">
    <source>
        <dbReference type="PROSITE" id="PS50173"/>
    </source>
</evidence>
<keyword evidence="9 16" id="KW-0479">Metal-binding</keyword>
<dbReference type="EC" id="2.7.7.7" evidence="16"/>
<keyword evidence="6 16" id="KW-0808">Transferase</keyword>
<dbReference type="Gene3D" id="3.30.1490.100">
    <property type="entry name" value="DNA polymerase, Y-family, little finger domain"/>
    <property type="match status" value="1"/>
</dbReference>
<dbReference type="FunFam" id="1.10.150.20:FF:000019">
    <property type="entry name" value="DNA polymerase IV"/>
    <property type="match status" value="1"/>
</dbReference>
<evidence type="ECO:0000256" key="14">
    <source>
        <dbReference type="ARBA" id="ARBA00023204"/>
    </source>
</evidence>
<evidence type="ECO:0000256" key="12">
    <source>
        <dbReference type="ARBA" id="ARBA00022932"/>
    </source>
</evidence>
<dbReference type="NCBIfam" id="NF002677">
    <property type="entry name" value="PRK02406.1"/>
    <property type="match status" value="1"/>
</dbReference>
<dbReference type="InterPro" id="IPR001126">
    <property type="entry name" value="UmuC"/>
</dbReference>
<dbReference type="GO" id="GO:0003684">
    <property type="term" value="F:damaged DNA binding"/>
    <property type="evidence" value="ECO:0007669"/>
    <property type="project" value="InterPro"/>
</dbReference>
<evidence type="ECO:0000256" key="1">
    <source>
        <dbReference type="ARBA" id="ARBA00004496"/>
    </source>
</evidence>
<sequence>MSPRKIIHIDMDAFYASVEQRDHPEWRGKPLIVARAAEERGVVAAASYEARRYGIHSAMSTHRAQQRCPQLILAPPRFAVYRAVSLQIRALMLAITEAVEPLSLDEAYLDVSDSPHENGSATRIAERLRAEILAATGLTASAGVSYNKMLAKIASDLNKPNGIAVITPAQGADFVASLAIERFHGIGKATAAHMHALGIQTGADLRRLSRETLRHEFGKHGDFYYDMARGIDLRPVEAARERKSIGSETTFARDIEDRAALYQALLAQNREAFADVQRRHLQPYTLTLKLKYSDFSQTTRRQTLSTPFAREEDAHYWIARLLQEIAPARPVRLVGITYSGLREDVQSRQIPLL</sequence>
<protein>
    <recommendedName>
        <fullName evidence="16">DNA polymerase IV</fullName>
        <shortName evidence="16">Pol IV</shortName>
        <ecNumber evidence="16">2.7.7.7</ecNumber>
    </recommendedName>
</protein>
<comment type="function">
    <text evidence="16">Poorly processive, error-prone DNA polymerase involved in untargeted mutagenesis. Copies undamaged DNA at stalled replication forks, which arise in vivo from mismatched or misaligned primer ends. These misaligned primers can be extended by PolIV. Exhibits no 3'-5' exonuclease (proofreading) activity. May be involved in translesional synthesis, in conjunction with the beta clamp from PolIII.</text>
</comment>
<dbReference type="InterPro" id="IPR043128">
    <property type="entry name" value="Rev_trsase/Diguanyl_cyclase"/>
</dbReference>
<gene>
    <name evidence="16" type="primary">dinB</name>
    <name evidence="18" type="ORF">CHUV0807_1817</name>
</gene>
<comment type="similarity">
    <text evidence="2 16">Belongs to the DNA polymerase type-Y family.</text>
</comment>
<dbReference type="GO" id="GO:0042276">
    <property type="term" value="P:error-prone translesion synthesis"/>
    <property type="evidence" value="ECO:0007669"/>
    <property type="project" value="TreeGrafter"/>
</dbReference>
<evidence type="ECO:0000256" key="5">
    <source>
        <dbReference type="ARBA" id="ARBA00022490"/>
    </source>
</evidence>
<dbReference type="InterPro" id="IPR043502">
    <property type="entry name" value="DNA/RNA_pol_sf"/>
</dbReference>
<dbReference type="GO" id="GO:0006281">
    <property type="term" value="P:DNA repair"/>
    <property type="evidence" value="ECO:0007669"/>
    <property type="project" value="UniProtKB-UniRule"/>
</dbReference>
<dbReference type="SUPFAM" id="SSF56672">
    <property type="entry name" value="DNA/RNA polymerases"/>
    <property type="match status" value="1"/>
</dbReference>
<keyword evidence="14 16" id="KW-0234">DNA repair</keyword>
<dbReference type="InterPro" id="IPR036775">
    <property type="entry name" value="DNA_pol_Y-fam_lit_finger_sf"/>
</dbReference>
<evidence type="ECO:0000256" key="15">
    <source>
        <dbReference type="ARBA" id="ARBA00049244"/>
    </source>
</evidence>
<dbReference type="FunFam" id="3.40.1170.60:FF:000001">
    <property type="entry name" value="DNA polymerase IV"/>
    <property type="match status" value="1"/>
</dbReference>
<keyword evidence="8 16" id="KW-0235">DNA replication</keyword>
<dbReference type="Pfam" id="PF21999">
    <property type="entry name" value="IMS_HHH_1"/>
    <property type="match status" value="1"/>
</dbReference>
<dbReference type="FunFam" id="3.30.1490.100:FF:000004">
    <property type="entry name" value="DNA polymerase IV"/>
    <property type="match status" value="1"/>
</dbReference>
<evidence type="ECO:0000256" key="4">
    <source>
        <dbReference type="ARBA" id="ARBA00022457"/>
    </source>
</evidence>
<evidence type="ECO:0000256" key="3">
    <source>
        <dbReference type="ARBA" id="ARBA00011245"/>
    </source>
</evidence>
<feature type="binding site" evidence="16">
    <location>
        <position position="105"/>
    </location>
    <ligand>
        <name>Mg(2+)</name>
        <dbReference type="ChEBI" id="CHEBI:18420"/>
    </ligand>
</feature>
<dbReference type="Pfam" id="PF00817">
    <property type="entry name" value="IMS"/>
    <property type="match status" value="1"/>
</dbReference>
<comment type="catalytic activity">
    <reaction evidence="15 16">
        <text>DNA(n) + a 2'-deoxyribonucleoside 5'-triphosphate = DNA(n+1) + diphosphate</text>
        <dbReference type="Rhea" id="RHEA:22508"/>
        <dbReference type="Rhea" id="RHEA-COMP:17339"/>
        <dbReference type="Rhea" id="RHEA-COMP:17340"/>
        <dbReference type="ChEBI" id="CHEBI:33019"/>
        <dbReference type="ChEBI" id="CHEBI:61560"/>
        <dbReference type="ChEBI" id="CHEBI:173112"/>
        <dbReference type="EC" id="2.7.7.7"/>
    </reaction>
</comment>
<name>A0A1C3H5G0_9GAMM</name>
<keyword evidence="5 16" id="KW-0963">Cytoplasm</keyword>
<comment type="cofactor">
    <cofactor evidence="16">
        <name>Mg(2+)</name>
        <dbReference type="ChEBI" id="CHEBI:18420"/>
    </cofactor>
    <text evidence="16">Binds 2 magnesium ions per subunit.</text>
</comment>